<keyword evidence="4" id="KW-1185">Reference proteome</keyword>
<reference evidence="3 4" key="1">
    <citation type="submission" date="2019-02" db="EMBL/GenBank/DDBJ databases">
        <title>Deep-cultivation of Planctomycetes and their phenomic and genomic characterization uncovers novel biology.</title>
        <authorList>
            <person name="Wiegand S."/>
            <person name="Jogler M."/>
            <person name="Boedeker C."/>
            <person name="Pinto D."/>
            <person name="Vollmers J."/>
            <person name="Rivas-Marin E."/>
            <person name="Kohn T."/>
            <person name="Peeters S.H."/>
            <person name="Heuer A."/>
            <person name="Rast P."/>
            <person name="Oberbeckmann S."/>
            <person name="Bunk B."/>
            <person name="Jeske O."/>
            <person name="Meyerdierks A."/>
            <person name="Storesund J.E."/>
            <person name="Kallscheuer N."/>
            <person name="Luecker S."/>
            <person name="Lage O.M."/>
            <person name="Pohl T."/>
            <person name="Merkel B.J."/>
            <person name="Hornburger P."/>
            <person name="Mueller R.-W."/>
            <person name="Bruemmer F."/>
            <person name="Labrenz M."/>
            <person name="Spormann A.M."/>
            <person name="Op den Camp H."/>
            <person name="Overmann J."/>
            <person name="Amann R."/>
            <person name="Jetten M.S.M."/>
            <person name="Mascher T."/>
            <person name="Medema M.H."/>
            <person name="Devos D.P."/>
            <person name="Kaster A.-K."/>
            <person name="Ovreas L."/>
            <person name="Rohde M."/>
            <person name="Galperin M.Y."/>
            <person name="Jogler C."/>
        </authorList>
    </citation>
    <scope>NUCLEOTIDE SEQUENCE [LARGE SCALE GENOMIC DNA]</scope>
    <source>
        <strain evidence="3 4">Mal4</strain>
    </source>
</reference>
<dbReference type="AlphaFoldDB" id="A0A517ZD63"/>
<dbReference type="KEGG" id="mri:Mal4_47580"/>
<dbReference type="PANTHER" id="PTHR14969">
    <property type="entry name" value="SPHINGOSINE-1-PHOSPHATE PHOSPHOHYDROLASE"/>
    <property type="match status" value="1"/>
</dbReference>
<evidence type="ECO:0000256" key="1">
    <source>
        <dbReference type="SAM" id="MobiDB-lite"/>
    </source>
</evidence>
<sequence length="274" mass="29447">MPLSGCATGAKHSVSRPQVAAAPTDRQILPVAAHGAQPRPHASFREAAREELRTFLPRLRDDAAVMVEPHNLVLGSAMLAASIGIRQGLDSDVRSKTAEHPDRWGEASSTLGHFGEVQYQLPVIAGVWATGLWTGDESLQDFNRSLINAYTLTGLSTLVIKGIADTDRPDPDWNNGRFGFPSFHVASTFAIAATVEEYYGWKAGLPAYTLAGLIGYSRIDERDHDLSDVVFGAGLGWIIGKAVAGKHLDGDGRVRLVPFIHPDASAALGIEIEF</sequence>
<name>A0A517ZD63_9PLAN</name>
<evidence type="ECO:0000259" key="2">
    <source>
        <dbReference type="Pfam" id="PF01569"/>
    </source>
</evidence>
<gene>
    <name evidence="3" type="ORF">Mal4_47580</name>
</gene>
<proteinExistence type="predicted"/>
<accession>A0A517ZD63</accession>
<dbReference type="InterPro" id="IPR000326">
    <property type="entry name" value="PAP2/HPO"/>
</dbReference>
<protein>
    <submittedName>
        <fullName evidence="3">PAP2 superfamily protein</fullName>
    </submittedName>
</protein>
<feature type="domain" description="Phosphatidic acid phosphatase type 2/haloperoxidase" evidence="2">
    <location>
        <begin position="146"/>
        <end position="243"/>
    </location>
</feature>
<organism evidence="3 4">
    <name type="scientific">Maioricimonas rarisocia</name>
    <dbReference type="NCBI Taxonomy" id="2528026"/>
    <lineage>
        <taxon>Bacteria</taxon>
        <taxon>Pseudomonadati</taxon>
        <taxon>Planctomycetota</taxon>
        <taxon>Planctomycetia</taxon>
        <taxon>Planctomycetales</taxon>
        <taxon>Planctomycetaceae</taxon>
        <taxon>Maioricimonas</taxon>
    </lineage>
</organism>
<dbReference type="SUPFAM" id="SSF48317">
    <property type="entry name" value="Acid phosphatase/Vanadium-dependent haloperoxidase"/>
    <property type="match status" value="1"/>
</dbReference>
<dbReference type="EMBL" id="CP036275">
    <property type="protein sequence ID" value="QDU40402.1"/>
    <property type="molecule type" value="Genomic_DNA"/>
</dbReference>
<dbReference type="Proteomes" id="UP000320496">
    <property type="component" value="Chromosome"/>
</dbReference>
<evidence type="ECO:0000313" key="4">
    <source>
        <dbReference type="Proteomes" id="UP000320496"/>
    </source>
</evidence>
<dbReference type="Pfam" id="PF01569">
    <property type="entry name" value="PAP2"/>
    <property type="match status" value="1"/>
</dbReference>
<feature type="region of interest" description="Disordered" evidence="1">
    <location>
        <begin position="1"/>
        <end position="25"/>
    </location>
</feature>
<dbReference type="Gene3D" id="1.20.144.10">
    <property type="entry name" value="Phosphatidic acid phosphatase type 2/haloperoxidase"/>
    <property type="match status" value="1"/>
</dbReference>
<dbReference type="PANTHER" id="PTHR14969:SF13">
    <property type="entry name" value="AT30094P"/>
    <property type="match status" value="1"/>
</dbReference>
<dbReference type="InterPro" id="IPR036938">
    <property type="entry name" value="PAP2/HPO_sf"/>
</dbReference>
<evidence type="ECO:0000313" key="3">
    <source>
        <dbReference type="EMBL" id="QDU40402.1"/>
    </source>
</evidence>